<reference evidence="6 7" key="1">
    <citation type="submission" date="2023-12" db="EMBL/GenBank/DDBJ databases">
        <title>Description of new species of Mycobacterium terrae complex isolated from sewage at the Sao Paulo Zoological Park Foundation in Brazil.</title>
        <authorList>
            <person name="Romagnoli C.L."/>
            <person name="Conceicao E.C."/>
            <person name="Machado E."/>
            <person name="Barreto L.B.P.F."/>
            <person name="Sharma A."/>
            <person name="Silva N.M."/>
            <person name="Marques L.E."/>
            <person name="Juliana M.A."/>
            <person name="Lourenco M.C.S."/>
            <person name="Digiampietri L.A."/>
            <person name="Suffys P.N."/>
            <person name="Viana-Niero C."/>
        </authorList>
    </citation>
    <scope>NUCLEOTIDE SEQUENCE [LARGE SCALE GENOMIC DNA]</scope>
    <source>
        <strain evidence="6 7">MYC017</strain>
    </source>
</reference>
<dbReference type="InterPro" id="IPR001279">
    <property type="entry name" value="Metallo-B-lactamas"/>
</dbReference>
<evidence type="ECO:0000313" key="6">
    <source>
        <dbReference type="EMBL" id="MEB3071721.1"/>
    </source>
</evidence>
<comment type="similarity">
    <text evidence="1">Belongs to the metallo-beta-lactamase superfamily.</text>
</comment>
<evidence type="ECO:0000259" key="5">
    <source>
        <dbReference type="SMART" id="SM00849"/>
    </source>
</evidence>
<dbReference type="InterPro" id="IPR036866">
    <property type="entry name" value="RibonucZ/Hydroxyglut_hydro"/>
</dbReference>
<keyword evidence="3" id="KW-0378">Hydrolase</keyword>
<keyword evidence="2" id="KW-0479">Metal-binding</keyword>
<sequence>MKIGALTIDPVYDGTGLEPARESLTRPDVADAWACHGHLLDDHGNLKLTVGGFLLRTADRVILIDAGVGTIDNGKYSGGQFLESLRALGAEPEDVTDVVFTHLHFDHVGWATKKSKIVFPRATYRVHAADWTHFVEASDADPGAVRKLSPLADQLQTFDTDSTLAPGLDTRHVPGHTPGSTIFIVSSEGQRALLLGDVAHSAIELTDPTWEAVFDVDKAAGQRVRAKLIDELTDQPDVVAGAHFPGLRFGRLITVAGERQFKYL</sequence>
<organism evidence="6 7">
    <name type="scientific">[Mycobacterium] vasticus</name>
    <dbReference type="NCBI Taxonomy" id="2875777"/>
    <lineage>
        <taxon>Bacteria</taxon>
        <taxon>Bacillati</taxon>
        <taxon>Actinomycetota</taxon>
        <taxon>Actinomycetes</taxon>
        <taxon>Mycobacteriales</taxon>
        <taxon>Mycobacteriaceae</taxon>
        <taxon>Mycolicibacter</taxon>
    </lineage>
</organism>
<dbReference type="SMART" id="SM00849">
    <property type="entry name" value="Lactamase_B"/>
    <property type="match status" value="1"/>
</dbReference>
<proteinExistence type="inferred from homology"/>
<evidence type="ECO:0000256" key="1">
    <source>
        <dbReference type="ARBA" id="ARBA00007749"/>
    </source>
</evidence>
<dbReference type="Gene3D" id="3.60.15.10">
    <property type="entry name" value="Ribonuclease Z/Hydroxyacylglutathione hydrolase-like"/>
    <property type="match status" value="1"/>
</dbReference>
<evidence type="ECO:0000313" key="7">
    <source>
        <dbReference type="Proteomes" id="UP001299283"/>
    </source>
</evidence>
<protein>
    <submittedName>
        <fullName evidence="6">MBL fold metallo-hydrolase</fullName>
    </submittedName>
</protein>
<comment type="caution">
    <text evidence="6">The sequence shown here is derived from an EMBL/GenBank/DDBJ whole genome shotgun (WGS) entry which is preliminary data.</text>
</comment>
<dbReference type="Proteomes" id="UP001299283">
    <property type="component" value="Unassembled WGS sequence"/>
</dbReference>
<evidence type="ECO:0000256" key="4">
    <source>
        <dbReference type="ARBA" id="ARBA00022833"/>
    </source>
</evidence>
<evidence type="ECO:0000256" key="2">
    <source>
        <dbReference type="ARBA" id="ARBA00022723"/>
    </source>
</evidence>
<dbReference type="Pfam" id="PF00753">
    <property type="entry name" value="Lactamase_B"/>
    <property type="match status" value="1"/>
</dbReference>
<dbReference type="PANTHER" id="PTHR42978">
    <property type="entry name" value="QUORUM-QUENCHING LACTONASE YTNP-RELATED-RELATED"/>
    <property type="match status" value="1"/>
</dbReference>
<dbReference type="EMBL" id="JAYJJQ010000033">
    <property type="protein sequence ID" value="MEB3071721.1"/>
    <property type="molecule type" value="Genomic_DNA"/>
</dbReference>
<evidence type="ECO:0000256" key="3">
    <source>
        <dbReference type="ARBA" id="ARBA00022801"/>
    </source>
</evidence>
<keyword evidence="4" id="KW-0862">Zinc</keyword>
<dbReference type="SUPFAM" id="SSF56281">
    <property type="entry name" value="Metallo-hydrolase/oxidoreductase"/>
    <property type="match status" value="1"/>
</dbReference>
<keyword evidence="7" id="KW-1185">Reference proteome</keyword>
<dbReference type="CDD" id="cd07720">
    <property type="entry name" value="OPHC2-like_MBL-fold"/>
    <property type="match status" value="1"/>
</dbReference>
<gene>
    <name evidence="6" type="ORF">K5L39_21325</name>
</gene>
<dbReference type="PANTHER" id="PTHR42978:SF6">
    <property type="entry name" value="QUORUM-QUENCHING LACTONASE YTNP-RELATED"/>
    <property type="match status" value="1"/>
</dbReference>
<name>A0ABU5Z2V3_9MYCO</name>
<accession>A0ABU5Z2V3</accession>
<dbReference type="InterPro" id="IPR051013">
    <property type="entry name" value="MBL_superfamily_lactonases"/>
</dbReference>
<feature type="domain" description="Metallo-beta-lactamase" evidence="5">
    <location>
        <begin position="49"/>
        <end position="243"/>
    </location>
</feature>
<dbReference type="RefSeq" id="WP_329779736.1">
    <property type="nucleotide sequence ID" value="NZ_JAYJJQ010000033.1"/>
</dbReference>